<dbReference type="InterPro" id="IPR001909">
    <property type="entry name" value="KRAB"/>
</dbReference>
<evidence type="ECO:0000256" key="1">
    <source>
        <dbReference type="SAM" id="MobiDB-lite"/>
    </source>
</evidence>
<evidence type="ECO:0000259" key="2">
    <source>
        <dbReference type="PROSITE" id="PS50805"/>
    </source>
</evidence>
<dbReference type="GO" id="GO:0006355">
    <property type="term" value="P:regulation of DNA-templated transcription"/>
    <property type="evidence" value="ECO:0007669"/>
    <property type="project" value="InterPro"/>
</dbReference>
<accession>A0A8C9PIS1</accession>
<dbReference type="Pfam" id="PF01352">
    <property type="entry name" value="KRAB"/>
    <property type="match status" value="1"/>
</dbReference>
<protein>
    <recommendedName>
        <fullName evidence="2">KRAB domain-containing protein</fullName>
    </recommendedName>
</protein>
<dbReference type="AlphaFoldDB" id="A0A8C9PIS1"/>
<reference evidence="3" key="1">
    <citation type="submission" date="2025-08" db="UniProtKB">
        <authorList>
            <consortium name="Ensembl"/>
        </authorList>
    </citation>
    <scope>IDENTIFICATION</scope>
</reference>
<dbReference type="SUPFAM" id="SSF109640">
    <property type="entry name" value="KRAB domain (Kruppel-associated box)"/>
    <property type="match status" value="1"/>
</dbReference>
<dbReference type="Ensembl" id="ENSSDAT00000012855.1">
    <property type="protein sequence ID" value="ENSSDAP00000011355.1"/>
    <property type="gene ID" value="ENSSDAG00000010252.1"/>
</dbReference>
<sequence>IRIVDKEGYVTLEDAYVYFSWEEWELLVEVQRFLNRNVMLENFALMTMLGLPFIKPKVISLLQEGEDPWKVEKENSGSTSLASECTFTKLLFNSELLINRNNSCPPPKKKKKTTHEKTTVSSLAF</sequence>
<feature type="region of interest" description="Disordered" evidence="1">
    <location>
        <begin position="102"/>
        <end position="125"/>
    </location>
</feature>
<reference evidence="3" key="2">
    <citation type="submission" date="2025-09" db="UniProtKB">
        <authorList>
            <consortium name="Ensembl"/>
        </authorList>
    </citation>
    <scope>IDENTIFICATION</scope>
</reference>
<dbReference type="CDD" id="cd07765">
    <property type="entry name" value="KRAB_A-box"/>
    <property type="match status" value="1"/>
</dbReference>
<proteinExistence type="predicted"/>
<dbReference type="InterPro" id="IPR050169">
    <property type="entry name" value="Krueppel_C2H2_ZnF"/>
</dbReference>
<organism evidence="3 4">
    <name type="scientific">Spermophilus dauricus</name>
    <name type="common">Daurian ground squirrel</name>
    <dbReference type="NCBI Taxonomy" id="99837"/>
    <lineage>
        <taxon>Eukaryota</taxon>
        <taxon>Metazoa</taxon>
        <taxon>Chordata</taxon>
        <taxon>Craniata</taxon>
        <taxon>Vertebrata</taxon>
        <taxon>Euteleostomi</taxon>
        <taxon>Mammalia</taxon>
        <taxon>Eutheria</taxon>
        <taxon>Euarchontoglires</taxon>
        <taxon>Glires</taxon>
        <taxon>Rodentia</taxon>
        <taxon>Sciuromorpha</taxon>
        <taxon>Sciuridae</taxon>
        <taxon>Xerinae</taxon>
        <taxon>Marmotini</taxon>
        <taxon>Spermophilus</taxon>
    </lineage>
</organism>
<keyword evidence="4" id="KW-1185">Reference proteome</keyword>
<dbReference type="PROSITE" id="PS50805">
    <property type="entry name" value="KRAB"/>
    <property type="match status" value="1"/>
</dbReference>
<dbReference type="InterPro" id="IPR036051">
    <property type="entry name" value="KRAB_dom_sf"/>
</dbReference>
<dbReference type="PANTHER" id="PTHR23232">
    <property type="entry name" value="KRAB DOMAIN C2H2 ZINC FINGER"/>
    <property type="match status" value="1"/>
</dbReference>
<dbReference type="Gene3D" id="6.10.140.140">
    <property type="match status" value="1"/>
</dbReference>
<dbReference type="Proteomes" id="UP000694422">
    <property type="component" value="Unplaced"/>
</dbReference>
<feature type="domain" description="KRAB" evidence="2">
    <location>
        <begin position="10"/>
        <end position="81"/>
    </location>
</feature>
<dbReference type="SMART" id="SM00349">
    <property type="entry name" value="KRAB"/>
    <property type="match status" value="1"/>
</dbReference>
<dbReference type="PANTHER" id="PTHR23232:SF133">
    <property type="entry name" value="RIKEN CDNA 1700020N01 GENE"/>
    <property type="match status" value="1"/>
</dbReference>
<evidence type="ECO:0000313" key="3">
    <source>
        <dbReference type="Ensembl" id="ENSSDAP00000011355.1"/>
    </source>
</evidence>
<evidence type="ECO:0000313" key="4">
    <source>
        <dbReference type="Proteomes" id="UP000694422"/>
    </source>
</evidence>
<name>A0A8C9PIS1_SPEDA</name>